<keyword evidence="1" id="KW-0812">Transmembrane</keyword>
<dbReference type="SUPFAM" id="SSF53474">
    <property type="entry name" value="alpha/beta-Hydrolases"/>
    <property type="match status" value="1"/>
</dbReference>
<dbReference type="Pfam" id="PF00561">
    <property type="entry name" value="Abhydrolase_1"/>
    <property type="match status" value="1"/>
</dbReference>
<sequence length="319" mass="35655">MWNTIKSAKTQRKGKFALKILSASIVLLFMVGFVYQSYSSYIDSTSFDKREEMIDVGGYSLYVEDSGTGKVTVIFDAGMGDDSSAWNKVAAETSQFSRVITYDRAGLGWSEKSPNKRDSKTIVAELHSVLEKKDITGPIILVGHSFGGVNIQRYALTYPEYIAALVLVDSAHEDQIEEMPQTNPLQKYLFKFGMWAAPVGIPRLYLSNANPEEKAKKSTTKHQYTSLDEAEHFPRSLSELNELTPNYGDMPLVVIARNKASSEIDNTKTRDLVWATLQEDIATRSTNSTIVFSGERQHSIHKRQPEIVVGAIQKLAEKL</sequence>
<evidence type="ECO:0000313" key="3">
    <source>
        <dbReference type="EMBL" id="AMJ98934.1"/>
    </source>
</evidence>
<reference evidence="3 4" key="1">
    <citation type="submission" date="2015-12" db="EMBL/GenBank/DDBJ databases">
        <authorList>
            <person name="Shamseldin A."/>
            <person name="Moawad H."/>
            <person name="Abd El-Rahim W.M."/>
            <person name="Sadowsky M.J."/>
        </authorList>
    </citation>
    <scope>NUCLEOTIDE SEQUENCE [LARGE SCALE GENOMIC DNA]</scope>
    <source>
        <strain evidence="3 4">D7</strain>
    </source>
</reference>
<organism evidence="3 4">
    <name type="scientific">Alteromonas macleodii</name>
    <name type="common">Pseudoalteromonas macleodii</name>
    <dbReference type="NCBI Taxonomy" id="28108"/>
    <lineage>
        <taxon>Bacteria</taxon>
        <taxon>Pseudomonadati</taxon>
        <taxon>Pseudomonadota</taxon>
        <taxon>Gammaproteobacteria</taxon>
        <taxon>Alteromonadales</taxon>
        <taxon>Alteromonadaceae</taxon>
        <taxon>Alteromonas/Salinimonas group</taxon>
        <taxon>Alteromonas</taxon>
    </lineage>
</organism>
<protein>
    <recommendedName>
        <fullName evidence="2">AB hydrolase-1 domain-containing protein</fullName>
    </recommendedName>
</protein>
<dbReference type="EMBL" id="CP014323">
    <property type="protein sequence ID" value="AMJ98934.1"/>
    <property type="molecule type" value="Genomic_DNA"/>
</dbReference>
<dbReference type="PANTHER" id="PTHR43798:SF33">
    <property type="entry name" value="HYDROLASE, PUTATIVE (AFU_ORTHOLOGUE AFUA_2G14860)-RELATED"/>
    <property type="match status" value="1"/>
</dbReference>
<keyword evidence="1" id="KW-0472">Membrane</keyword>
<name>A0A126Q0Y5_ALTMA</name>
<evidence type="ECO:0000256" key="1">
    <source>
        <dbReference type="SAM" id="Phobius"/>
    </source>
</evidence>
<dbReference type="InterPro" id="IPR000073">
    <property type="entry name" value="AB_hydrolase_1"/>
</dbReference>
<evidence type="ECO:0000313" key="4">
    <source>
        <dbReference type="Proteomes" id="UP000063991"/>
    </source>
</evidence>
<feature type="transmembrane region" description="Helical" evidence="1">
    <location>
        <begin position="16"/>
        <end position="35"/>
    </location>
</feature>
<dbReference type="PRINTS" id="PR00111">
    <property type="entry name" value="ABHYDROLASE"/>
</dbReference>
<keyword evidence="1" id="KW-1133">Transmembrane helix</keyword>
<dbReference type="InterPro" id="IPR050266">
    <property type="entry name" value="AB_hydrolase_sf"/>
</dbReference>
<dbReference type="PANTHER" id="PTHR43798">
    <property type="entry name" value="MONOACYLGLYCEROL LIPASE"/>
    <property type="match status" value="1"/>
</dbReference>
<accession>A0A126Q0Y5</accession>
<dbReference type="GO" id="GO:0016020">
    <property type="term" value="C:membrane"/>
    <property type="evidence" value="ECO:0007669"/>
    <property type="project" value="TreeGrafter"/>
</dbReference>
<evidence type="ECO:0000259" key="2">
    <source>
        <dbReference type="Pfam" id="PF00561"/>
    </source>
</evidence>
<dbReference type="AlphaFoldDB" id="A0A126Q0Y5"/>
<dbReference type="Gene3D" id="3.40.50.1820">
    <property type="entry name" value="alpha/beta hydrolase"/>
    <property type="match status" value="1"/>
</dbReference>
<proteinExistence type="predicted"/>
<gene>
    <name evidence="3" type="ORF">AVL55_12605</name>
</gene>
<feature type="domain" description="AB hydrolase-1" evidence="2">
    <location>
        <begin position="74"/>
        <end position="182"/>
    </location>
</feature>
<dbReference type="Proteomes" id="UP000063991">
    <property type="component" value="Chromosome"/>
</dbReference>
<dbReference type="InterPro" id="IPR029058">
    <property type="entry name" value="AB_hydrolase_fold"/>
</dbReference>